<keyword evidence="3 6" id="KW-0812">Transmembrane</keyword>
<proteinExistence type="inferred from homology"/>
<feature type="transmembrane region" description="Helical" evidence="6">
    <location>
        <begin position="213"/>
        <end position="237"/>
    </location>
</feature>
<feature type="transmembrane region" description="Helical" evidence="6">
    <location>
        <begin position="293"/>
        <end position="315"/>
    </location>
</feature>
<feature type="transmembrane region" description="Helical" evidence="6">
    <location>
        <begin position="257"/>
        <end position="281"/>
    </location>
</feature>
<dbReference type="Proteomes" id="UP000654913">
    <property type="component" value="Chromosome 2"/>
</dbReference>
<dbReference type="PANTHER" id="PTHR22950:SF683">
    <property type="entry name" value="AMINO ACID TRANSPORTER (EUROFUNG)"/>
    <property type="match status" value="1"/>
</dbReference>
<accession>A0A7R7XF16</accession>
<dbReference type="Pfam" id="PF01490">
    <property type="entry name" value="Aa_trans"/>
    <property type="match status" value="1"/>
</dbReference>
<evidence type="ECO:0000256" key="3">
    <source>
        <dbReference type="ARBA" id="ARBA00022692"/>
    </source>
</evidence>
<keyword evidence="4 6" id="KW-1133">Transmembrane helix</keyword>
<keyword evidence="5 6" id="KW-0472">Membrane</keyword>
<dbReference type="GO" id="GO:0015179">
    <property type="term" value="F:L-amino acid transmembrane transporter activity"/>
    <property type="evidence" value="ECO:0007669"/>
    <property type="project" value="TreeGrafter"/>
</dbReference>
<feature type="transmembrane region" description="Helical" evidence="6">
    <location>
        <begin position="375"/>
        <end position="399"/>
    </location>
</feature>
<evidence type="ECO:0000313" key="8">
    <source>
        <dbReference type="EMBL" id="BCS19848.1"/>
    </source>
</evidence>
<reference evidence="8" key="1">
    <citation type="submission" date="2021-01" db="EMBL/GenBank/DDBJ databases">
        <authorList>
            <consortium name="Aspergillus puulaauensis MK2 genome sequencing consortium"/>
            <person name="Kazuki M."/>
            <person name="Futagami T."/>
        </authorList>
    </citation>
    <scope>NUCLEOTIDE SEQUENCE</scope>
    <source>
        <strain evidence="8">MK2</strain>
    </source>
</reference>
<feature type="domain" description="Amino acid transporter transmembrane" evidence="7">
    <location>
        <begin position="74"/>
        <end position="466"/>
    </location>
</feature>
<gene>
    <name evidence="8" type="ORF">APUU_20280A</name>
</gene>
<feature type="transmembrane region" description="Helical" evidence="6">
    <location>
        <begin position="405"/>
        <end position="428"/>
    </location>
</feature>
<name>A0A7R7XF16_9EURO</name>
<feature type="transmembrane region" description="Helical" evidence="6">
    <location>
        <begin position="105"/>
        <end position="128"/>
    </location>
</feature>
<dbReference type="PANTHER" id="PTHR22950">
    <property type="entry name" value="AMINO ACID TRANSPORTER"/>
    <property type="match status" value="1"/>
</dbReference>
<evidence type="ECO:0000256" key="1">
    <source>
        <dbReference type="ARBA" id="ARBA00004141"/>
    </source>
</evidence>
<feature type="transmembrane region" description="Helical" evidence="6">
    <location>
        <begin position="74"/>
        <end position="99"/>
    </location>
</feature>
<feature type="transmembrane region" description="Helical" evidence="6">
    <location>
        <begin position="153"/>
        <end position="175"/>
    </location>
</feature>
<evidence type="ECO:0000256" key="4">
    <source>
        <dbReference type="ARBA" id="ARBA00022989"/>
    </source>
</evidence>
<dbReference type="OrthoDB" id="40134at2759"/>
<comment type="subcellular location">
    <subcellularLocation>
        <location evidence="1">Membrane</location>
        <topology evidence="1">Multi-pass membrane protein</topology>
    </subcellularLocation>
</comment>
<evidence type="ECO:0000256" key="2">
    <source>
        <dbReference type="ARBA" id="ARBA00008066"/>
    </source>
</evidence>
<feature type="transmembrane region" description="Helical" evidence="6">
    <location>
        <begin position="181"/>
        <end position="201"/>
    </location>
</feature>
<dbReference type="GO" id="GO:0016020">
    <property type="term" value="C:membrane"/>
    <property type="evidence" value="ECO:0007669"/>
    <property type="project" value="UniProtKB-SubCell"/>
</dbReference>
<organism evidence="8 9">
    <name type="scientific">Aspergillus puulaauensis</name>
    <dbReference type="NCBI Taxonomy" id="1220207"/>
    <lineage>
        <taxon>Eukaryota</taxon>
        <taxon>Fungi</taxon>
        <taxon>Dikarya</taxon>
        <taxon>Ascomycota</taxon>
        <taxon>Pezizomycotina</taxon>
        <taxon>Eurotiomycetes</taxon>
        <taxon>Eurotiomycetidae</taxon>
        <taxon>Eurotiales</taxon>
        <taxon>Aspergillaceae</taxon>
        <taxon>Aspergillus</taxon>
    </lineage>
</organism>
<dbReference type="RefSeq" id="XP_041552042.1">
    <property type="nucleotide sequence ID" value="XM_041698903.1"/>
</dbReference>
<feature type="transmembrane region" description="Helical" evidence="6">
    <location>
        <begin position="440"/>
        <end position="466"/>
    </location>
</feature>
<evidence type="ECO:0000256" key="6">
    <source>
        <dbReference type="SAM" id="Phobius"/>
    </source>
</evidence>
<comment type="similarity">
    <text evidence="2">Belongs to the amino acid/polyamine transporter 2 family.</text>
</comment>
<evidence type="ECO:0000313" key="9">
    <source>
        <dbReference type="Proteomes" id="UP000654913"/>
    </source>
</evidence>
<dbReference type="EMBL" id="AP024444">
    <property type="protein sequence ID" value="BCS19848.1"/>
    <property type="molecule type" value="Genomic_DNA"/>
</dbReference>
<dbReference type="GeneID" id="64969853"/>
<reference evidence="8" key="2">
    <citation type="submission" date="2021-02" db="EMBL/GenBank/DDBJ databases">
        <title>Aspergillus puulaauensis MK2 genome sequence.</title>
        <authorList>
            <person name="Futagami T."/>
            <person name="Mori K."/>
            <person name="Kadooka C."/>
            <person name="Tanaka T."/>
        </authorList>
    </citation>
    <scope>NUCLEOTIDE SEQUENCE</scope>
    <source>
        <strain evidence="8">MK2</strain>
    </source>
</reference>
<dbReference type="AlphaFoldDB" id="A0A7R7XF16"/>
<sequence>MVGKEANPGDIEHLENAEHMASISGNIGPEKAKTDNDNYNPALDVEPGKLTENDTTYDPVFGEVSGDGPNYRSVGWLGTVALMMKTQIGLGVLSIPAVFDKVGVVPGVILLFVVAGIATWTSYMVGIFKLNHREVYGMDDAGGLMFGRVGREVFGLAFSLYWIFVAGSGILGLSIGLNAVSSHGTCTAVFVVVAALAGFVFASIRTLGRISWIAWIGLGCIVTSVLVVTIAVGIQGGPATAPPGWSSDYKIVNHPSFAEGVSAVSTLIFACSATPAYFSLAAEMRDPRYFTRALVVSQIGSTLLYLVIGVVVYYYCGTMVASPALGSAGALIKRVAYGLSLPGLIATTTIVIHLPSKYFFVRILRGSAHLTSNSLIHWTTWLGCTFSCTVVAYVIASGIPVFNDLVSLVGALLGAFLAYQPTGCMWFYDNWHRRKSTDRPWLWMLMAAWAGFIILAGSFMTVAGTYGSIVGIMKSLSSGGGSRPWTCEDNSNS</sequence>
<protein>
    <recommendedName>
        <fullName evidence="7">Amino acid transporter transmembrane domain-containing protein</fullName>
    </recommendedName>
</protein>
<dbReference type="KEGG" id="apuu:APUU_20280A"/>
<evidence type="ECO:0000259" key="7">
    <source>
        <dbReference type="Pfam" id="PF01490"/>
    </source>
</evidence>
<dbReference type="FunFam" id="1.20.1740.10:FF:000039">
    <property type="entry name" value="Neutral amino acid transporter (Eurofung)"/>
    <property type="match status" value="1"/>
</dbReference>
<dbReference type="InterPro" id="IPR013057">
    <property type="entry name" value="AA_transpt_TM"/>
</dbReference>
<keyword evidence="9" id="KW-1185">Reference proteome</keyword>
<feature type="transmembrane region" description="Helical" evidence="6">
    <location>
        <begin position="335"/>
        <end position="354"/>
    </location>
</feature>
<evidence type="ECO:0000256" key="5">
    <source>
        <dbReference type="ARBA" id="ARBA00023136"/>
    </source>
</evidence>